<name>F0RZM1_SPHGB</name>
<comment type="similarity">
    <text evidence="2 6">Belongs to the ABC-3 integral membrane protein family.</text>
</comment>
<evidence type="ECO:0000256" key="5">
    <source>
        <dbReference type="ARBA" id="ARBA00023136"/>
    </source>
</evidence>
<evidence type="ECO:0000256" key="6">
    <source>
        <dbReference type="RuleBase" id="RU003943"/>
    </source>
</evidence>
<dbReference type="OrthoDB" id="368606at2"/>
<dbReference type="STRING" id="158189.SpiBuddy_2965"/>
<dbReference type="InterPro" id="IPR037294">
    <property type="entry name" value="ABC_BtuC-like"/>
</dbReference>
<evidence type="ECO:0000256" key="1">
    <source>
        <dbReference type="ARBA" id="ARBA00004141"/>
    </source>
</evidence>
<dbReference type="EMBL" id="CP002541">
    <property type="protein sequence ID" value="ADY14772.1"/>
    <property type="molecule type" value="Genomic_DNA"/>
</dbReference>
<dbReference type="InterPro" id="IPR001626">
    <property type="entry name" value="ABC_TroCD"/>
</dbReference>
<feature type="transmembrane region" description="Helical" evidence="7">
    <location>
        <begin position="92"/>
        <end position="112"/>
    </location>
</feature>
<keyword evidence="6" id="KW-0813">Transport</keyword>
<keyword evidence="9" id="KW-1185">Reference proteome</keyword>
<accession>F0RZM1</accession>
<evidence type="ECO:0000256" key="7">
    <source>
        <dbReference type="SAM" id="Phobius"/>
    </source>
</evidence>
<dbReference type="PANTHER" id="PTHR30477:SF21">
    <property type="entry name" value="ABC-3 PROTEIN"/>
    <property type="match status" value="1"/>
</dbReference>
<reference evidence="9" key="1">
    <citation type="submission" date="2011-02" db="EMBL/GenBank/DDBJ databases">
        <title>Complete sequence of Spirochaeta sp. Buddy.</title>
        <authorList>
            <person name="Lucas S."/>
            <person name="Copeland A."/>
            <person name="Lapidus A."/>
            <person name="Cheng J.-F."/>
            <person name="Goodwin L."/>
            <person name="Pitluck S."/>
            <person name="Zeytun A."/>
            <person name="Detter J.C."/>
            <person name="Han C."/>
            <person name="Tapia R."/>
            <person name="Land M."/>
            <person name="Hauser L."/>
            <person name="Kyrpides N."/>
            <person name="Ivanova N."/>
            <person name="Mikhailova N."/>
            <person name="Pagani I."/>
            <person name="Ritalahti K.M."/>
            <person name="Loeffler F.E."/>
            <person name="Woyke T."/>
        </authorList>
    </citation>
    <scope>NUCLEOTIDE SEQUENCE [LARGE SCALE GENOMIC DNA]</scope>
    <source>
        <strain evidence="9">ATCC BAA-1886 / DSM 22777 / Buddy</strain>
    </source>
</reference>
<dbReference type="AlphaFoldDB" id="F0RZM1"/>
<feature type="transmembrane region" description="Helical" evidence="7">
    <location>
        <begin position="49"/>
        <end position="80"/>
    </location>
</feature>
<dbReference type="Proteomes" id="UP000008466">
    <property type="component" value="Chromosome"/>
</dbReference>
<evidence type="ECO:0000313" key="8">
    <source>
        <dbReference type="EMBL" id="ADY14772.1"/>
    </source>
</evidence>
<comment type="subcellular location">
    <subcellularLocation>
        <location evidence="6">Cell membrane</location>
        <topology evidence="6">Multi-pass membrane protein</topology>
    </subcellularLocation>
    <subcellularLocation>
        <location evidence="1">Membrane</location>
        <topology evidence="1">Multi-pass membrane protein</topology>
    </subcellularLocation>
</comment>
<dbReference type="Gene3D" id="1.10.3470.10">
    <property type="entry name" value="ABC transporter involved in vitamin B12 uptake, BtuC"/>
    <property type="match status" value="1"/>
</dbReference>
<organism evidence="8 9">
    <name type="scientific">Sphaerochaeta globosa (strain ATCC BAA-1886 / DSM 22777 / Buddy)</name>
    <name type="common">Spirochaeta sp. (strain Buddy)</name>
    <dbReference type="NCBI Taxonomy" id="158189"/>
    <lineage>
        <taxon>Bacteria</taxon>
        <taxon>Pseudomonadati</taxon>
        <taxon>Spirochaetota</taxon>
        <taxon>Spirochaetia</taxon>
        <taxon>Spirochaetales</taxon>
        <taxon>Sphaerochaetaceae</taxon>
        <taxon>Sphaerochaeta</taxon>
    </lineage>
</organism>
<keyword evidence="5 7" id="KW-0472">Membrane</keyword>
<protein>
    <submittedName>
        <fullName evidence="8">ABC-type transporter, integral membrane subunit</fullName>
    </submittedName>
</protein>
<dbReference type="GO" id="GO:0055085">
    <property type="term" value="P:transmembrane transport"/>
    <property type="evidence" value="ECO:0007669"/>
    <property type="project" value="InterPro"/>
</dbReference>
<dbReference type="PANTHER" id="PTHR30477">
    <property type="entry name" value="ABC-TRANSPORTER METAL-BINDING PROTEIN"/>
    <property type="match status" value="1"/>
</dbReference>
<feature type="transmembrane region" description="Helical" evidence="7">
    <location>
        <begin position="179"/>
        <end position="209"/>
    </location>
</feature>
<dbReference type="KEGG" id="sbu:SpiBuddy_2965"/>
<dbReference type="eggNOG" id="COG1108">
    <property type="taxonomic scope" value="Bacteria"/>
</dbReference>
<evidence type="ECO:0000256" key="3">
    <source>
        <dbReference type="ARBA" id="ARBA00022692"/>
    </source>
</evidence>
<feature type="transmembrane region" description="Helical" evidence="7">
    <location>
        <begin position="221"/>
        <end position="239"/>
    </location>
</feature>
<gene>
    <name evidence="8" type="ordered locus">SpiBuddy_2965</name>
</gene>
<dbReference type="RefSeq" id="WP_013608615.1">
    <property type="nucleotide sequence ID" value="NC_015152.1"/>
</dbReference>
<keyword evidence="4 7" id="KW-1133">Transmembrane helix</keyword>
<sequence length="271" mass="28913">MHDFLYALSLPPVARGLVAMAIAGFCFPASGVMVLRLNLVPMRYMLMHGVILGGAISLAFSLPVLPTSILLNLLLVLLMLRLKGSNSQSFSLASAAAMVFSMALASLVMHLWDVPAKDTLQLLWGSPFALTFVDILGLTVIALVLILYLVVNFRTVSAIFFDPEIAHSLGMSVTWHYTLMVLVIALVIAFAMKLLGALLIDALLILPVMVGSKRAASLKQLIGFSCLTGLFISTFGYVLAVATDLPPSGTIALLSALLYLAPTSHKKGIAV</sequence>
<dbReference type="GO" id="GO:0043190">
    <property type="term" value="C:ATP-binding cassette (ABC) transporter complex"/>
    <property type="evidence" value="ECO:0007669"/>
    <property type="project" value="InterPro"/>
</dbReference>
<feature type="transmembrane region" description="Helical" evidence="7">
    <location>
        <begin position="12"/>
        <end position="37"/>
    </location>
</feature>
<proteinExistence type="inferred from homology"/>
<feature type="transmembrane region" description="Helical" evidence="7">
    <location>
        <begin position="124"/>
        <end position="151"/>
    </location>
</feature>
<evidence type="ECO:0000256" key="4">
    <source>
        <dbReference type="ARBA" id="ARBA00022989"/>
    </source>
</evidence>
<evidence type="ECO:0000313" key="9">
    <source>
        <dbReference type="Proteomes" id="UP000008466"/>
    </source>
</evidence>
<evidence type="ECO:0000256" key="2">
    <source>
        <dbReference type="ARBA" id="ARBA00008034"/>
    </source>
</evidence>
<keyword evidence="3 6" id="KW-0812">Transmembrane</keyword>
<dbReference type="Pfam" id="PF00950">
    <property type="entry name" value="ABC-3"/>
    <property type="match status" value="1"/>
</dbReference>
<dbReference type="SUPFAM" id="SSF81345">
    <property type="entry name" value="ABC transporter involved in vitamin B12 uptake, BtuC"/>
    <property type="match status" value="1"/>
</dbReference>
<dbReference type="HOGENOM" id="CLU_028808_3_2_12"/>